<accession>A0A399EV78</accession>
<sequence length="151" mass="16683">MRPLAEVLYSLEPGQVLSGQMHLAQGLLRLWVHRREEGFDLYVIHLSEPGASSRPLHNAVGRDLVSATEVLEVLHYLETVYPVRASELFALPVVLQQATPELEHLIQRQALSSQMGTEGAARVIQLPGVRQEWAGEGDDEVASLVVTETDP</sequence>
<dbReference type="RefSeq" id="WP_119359663.1">
    <property type="nucleotide sequence ID" value="NZ_QWKZ01000023.1"/>
</dbReference>
<dbReference type="EMBL" id="QWKZ01000023">
    <property type="protein sequence ID" value="RIH87316.1"/>
    <property type="molecule type" value="Genomic_DNA"/>
</dbReference>
<protein>
    <submittedName>
        <fullName evidence="1">Uncharacterized protein</fullName>
    </submittedName>
</protein>
<dbReference type="AlphaFoldDB" id="A0A399EV78"/>
<proteinExistence type="predicted"/>
<comment type="caution">
    <text evidence="1">The sequence shown here is derived from an EMBL/GenBank/DDBJ whole genome shotgun (WGS) entry which is preliminary data.</text>
</comment>
<name>A0A399EV78_9DEIN</name>
<keyword evidence="2" id="KW-1185">Reference proteome</keyword>
<organism evidence="1 2">
    <name type="scientific">Meiothermus luteus</name>
    <dbReference type="NCBI Taxonomy" id="2026184"/>
    <lineage>
        <taxon>Bacteria</taxon>
        <taxon>Thermotogati</taxon>
        <taxon>Deinococcota</taxon>
        <taxon>Deinococci</taxon>
        <taxon>Thermales</taxon>
        <taxon>Thermaceae</taxon>
        <taxon>Meiothermus</taxon>
    </lineage>
</organism>
<evidence type="ECO:0000313" key="1">
    <source>
        <dbReference type="EMBL" id="RIH87316.1"/>
    </source>
</evidence>
<reference evidence="1 2" key="1">
    <citation type="submission" date="2018-08" db="EMBL/GenBank/DDBJ databases">
        <title>Meiothermus luteus KCTC 52599 genome sequencing project.</title>
        <authorList>
            <person name="Da Costa M.S."/>
            <person name="Albuquerque L."/>
            <person name="Raposo P."/>
            <person name="Froufe H.J.C."/>
            <person name="Barroso C.S."/>
            <person name="Egas C."/>
        </authorList>
    </citation>
    <scope>NUCLEOTIDE SEQUENCE [LARGE SCALE GENOMIC DNA]</scope>
    <source>
        <strain evidence="1 2">KCTC 52599</strain>
    </source>
</reference>
<evidence type="ECO:0000313" key="2">
    <source>
        <dbReference type="Proteomes" id="UP000265800"/>
    </source>
</evidence>
<gene>
    <name evidence="1" type="ORF">Mlute_00999</name>
</gene>
<dbReference type="OrthoDB" id="26324at2"/>
<dbReference type="Proteomes" id="UP000265800">
    <property type="component" value="Unassembled WGS sequence"/>
</dbReference>